<dbReference type="PANTHER" id="PTHR30329:SF21">
    <property type="entry name" value="LIPOPROTEIN YIAD-RELATED"/>
    <property type="match status" value="1"/>
</dbReference>
<gene>
    <name evidence="4" type="ORF">BC751_3180</name>
</gene>
<evidence type="ECO:0000256" key="1">
    <source>
        <dbReference type="PROSITE-ProRule" id="PRU00473"/>
    </source>
</evidence>
<dbReference type="InterPro" id="IPR006665">
    <property type="entry name" value="OmpA-like"/>
</dbReference>
<proteinExistence type="predicted"/>
<dbReference type="CDD" id="cd07185">
    <property type="entry name" value="OmpA_C-like"/>
    <property type="match status" value="1"/>
</dbReference>
<evidence type="ECO:0000313" key="5">
    <source>
        <dbReference type="Proteomes" id="UP000292209"/>
    </source>
</evidence>
<dbReference type="RefSeq" id="WP_130276428.1">
    <property type="nucleotide sequence ID" value="NZ_SGXG01000001.1"/>
</dbReference>
<dbReference type="AlphaFoldDB" id="A0A4Q7PBH9"/>
<dbReference type="InterPro" id="IPR011659">
    <property type="entry name" value="WD40"/>
</dbReference>
<evidence type="ECO:0000259" key="3">
    <source>
        <dbReference type="PROSITE" id="PS51123"/>
    </source>
</evidence>
<dbReference type="Proteomes" id="UP000292209">
    <property type="component" value="Unassembled WGS sequence"/>
</dbReference>
<evidence type="ECO:0000256" key="2">
    <source>
        <dbReference type="SAM" id="SignalP"/>
    </source>
</evidence>
<reference evidence="4 5" key="1">
    <citation type="submission" date="2019-02" db="EMBL/GenBank/DDBJ databases">
        <title>Genomic Encyclopedia of Archaeal and Bacterial Type Strains, Phase II (KMG-II): from individual species to whole genera.</title>
        <authorList>
            <person name="Goeker M."/>
        </authorList>
    </citation>
    <scope>NUCLEOTIDE SEQUENCE [LARGE SCALE GENOMIC DNA]</scope>
    <source>
        <strain evidence="4 5">DSM 21411</strain>
    </source>
</reference>
<comment type="caution">
    <text evidence="4">The sequence shown here is derived from an EMBL/GenBank/DDBJ whole genome shotgun (WGS) entry which is preliminary data.</text>
</comment>
<feature type="domain" description="OmpA-like" evidence="3">
    <location>
        <begin position="465"/>
        <end position="581"/>
    </location>
</feature>
<dbReference type="OrthoDB" id="9809364at2"/>
<dbReference type="EMBL" id="SGXG01000001">
    <property type="protein sequence ID" value="RZS97565.1"/>
    <property type="molecule type" value="Genomic_DNA"/>
</dbReference>
<protein>
    <submittedName>
        <fullName evidence="4">WD40 repeat protein</fullName>
    </submittedName>
</protein>
<dbReference type="GO" id="GO:0016020">
    <property type="term" value="C:membrane"/>
    <property type="evidence" value="ECO:0007669"/>
    <property type="project" value="UniProtKB-UniRule"/>
</dbReference>
<dbReference type="InterPro" id="IPR050330">
    <property type="entry name" value="Bact_OuterMem_StrucFunc"/>
</dbReference>
<feature type="signal peptide" evidence="2">
    <location>
        <begin position="1"/>
        <end position="26"/>
    </location>
</feature>
<organism evidence="4 5">
    <name type="scientific">Cecembia calidifontis</name>
    <dbReference type="NCBI Taxonomy" id="1187080"/>
    <lineage>
        <taxon>Bacteria</taxon>
        <taxon>Pseudomonadati</taxon>
        <taxon>Bacteroidota</taxon>
        <taxon>Cytophagia</taxon>
        <taxon>Cytophagales</taxon>
        <taxon>Cyclobacteriaceae</taxon>
        <taxon>Cecembia</taxon>
    </lineage>
</organism>
<dbReference type="Pfam" id="PF07676">
    <property type="entry name" value="PD40"/>
    <property type="match status" value="1"/>
</dbReference>
<keyword evidence="1" id="KW-0472">Membrane</keyword>
<dbReference type="SUPFAM" id="SSF50939">
    <property type="entry name" value="Sialidases"/>
    <property type="match status" value="1"/>
</dbReference>
<dbReference type="SUPFAM" id="SSF103088">
    <property type="entry name" value="OmpA-like"/>
    <property type="match status" value="1"/>
</dbReference>
<sequence>MKIKKSIRKASSLLLLAFSVFKASFAQDIRPLSEINSPYNESHAVRSPLGELYFSVGYHPENTGGTTDSGDIWMSQPISNGKWSKPARIKPLSTPGNDVVVGFTGPSNILIYHDGQQMPQGIHMYSKNGNNWRYEKKLNIPDFKNQSSHFSGRLAADGKSIIMSLQKDGGEGNEDIYITFKKSETEWTTPLNLGPIINTFGQEQTPYLTNDNNTLYFSSNFKANGRGKDIYYAQRRDESWKNWSQPKELSTANTIGSESNYAKIFDDEDLALFTTTSNSEGMGDFMVIAFEKLVLSEEDSVVSPEDFIALNQDQQELPISDSLKQEIVSSVPDSISGPPAIEKRVESRKEEVKTVETETVVKREIAEETKVVNIDPANDKKVNREEELNFVQIRDQRNKKPIDYRITIADDVEKKVLKNQDEMQQEWEKWNWNYIEVSAKGYIPNSLTVEEWQHLKDKTLQMVQARAGARKVLSNIQFIRGTADLADARSIQELDLLVDFMKENEQVKIRLEGHTDNAGDPELNKELSLSRASKIRAYMTLKGIDFERIRITGWGGSKPIADNATEQGREINRRVEMYIDR</sequence>
<feature type="chain" id="PRO_5020469699" evidence="2">
    <location>
        <begin position="27"/>
        <end position="581"/>
    </location>
</feature>
<keyword evidence="2" id="KW-0732">Signal</keyword>
<name>A0A4Q7PBH9_9BACT</name>
<keyword evidence="5" id="KW-1185">Reference proteome</keyword>
<dbReference type="PROSITE" id="PS51123">
    <property type="entry name" value="OMPA_2"/>
    <property type="match status" value="1"/>
</dbReference>
<dbReference type="Pfam" id="PF00691">
    <property type="entry name" value="OmpA"/>
    <property type="match status" value="1"/>
</dbReference>
<dbReference type="InterPro" id="IPR036737">
    <property type="entry name" value="OmpA-like_sf"/>
</dbReference>
<evidence type="ECO:0000313" key="4">
    <source>
        <dbReference type="EMBL" id="RZS97565.1"/>
    </source>
</evidence>
<dbReference type="PANTHER" id="PTHR30329">
    <property type="entry name" value="STATOR ELEMENT OF FLAGELLAR MOTOR COMPLEX"/>
    <property type="match status" value="1"/>
</dbReference>
<dbReference type="Gene3D" id="3.30.1330.60">
    <property type="entry name" value="OmpA-like domain"/>
    <property type="match status" value="1"/>
</dbReference>
<accession>A0A4Q7PBH9</accession>
<dbReference type="InterPro" id="IPR036278">
    <property type="entry name" value="Sialidase_sf"/>
</dbReference>